<evidence type="ECO:0000259" key="4">
    <source>
        <dbReference type="Pfam" id="PF03816"/>
    </source>
</evidence>
<protein>
    <submittedName>
        <fullName evidence="6">LytR family transcriptional regulator</fullName>
    </submittedName>
</protein>
<evidence type="ECO:0000259" key="5">
    <source>
        <dbReference type="Pfam" id="PF13399"/>
    </source>
</evidence>
<feature type="domain" description="Cell envelope-related transcriptional attenuator" evidence="4">
    <location>
        <begin position="108"/>
        <end position="264"/>
    </location>
</feature>
<feature type="domain" description="LytR/CpsA/Psr regulator C-terminal" evidence="5">
    <location>
        <begin position="383"/>
        <end position="469"/>
    </location>
</feature>
<dbReference type="PANTHER" id="PTHR33392:SF6">
    <property type="entry name" value="POLYISOPRENYL-TEICHOIC ACID--PEPTIDOGLYCAN TEICHOIC ACID TRANSFERASE TAGU"/>
    <property type="match status" value="1"/>
</dbReference>
<dbReference type="AlphaFoldDB" id="A0A401Z6D7"/>
<organism evidence="6 7">
    <name type="scientific">Embleya hyalina</name>
    <dbReference type="NCBI Taxonomy" id="516124"/>
    <lineage>
        <taxon>Bacteria</taxon>
        <taxon>Bacillati</taxon>
        <taxon>Actinomycetota</taxon>
        <taxon>Actinomycetes</taxon>
        <taxon>Kitasatosporales</taxon>
        <taxon>Streptomycetaceae</taxon>
        <taxon>Embleya</taxon>
    </lineage>
</organism>
<feature type="compositionally biased region" description="Low complexity" evidence="2">
    <location>
        <begin position="364"/>
        <end position="375"/>
    </location>
</feature>
<reference evidence="6 7" key="1">
    <citation type="submission" date="2018-12" db="EMBL/GenBank/DDBJ databases">
        <title>Draft genome sequence of Embleya hyalina NBRC 13850T.</title>
        <authorList>
            <person name="Komaki H."/>
            <person name="Hosoyama A."/>
            <person name="Kimura A."/>
            <person name="Ichikawa N."/>
            <person name="Tamura T."/>
        </authorList>
    </citation>
    <scope>NUCLEOTIDE SEQUENCE [LARGE SCALE GENOMIC DNA]</scope>
    <source>
        <strain evidence="6 7">NBRC 13850</strain>
    </source>
</reference>
<dbReference type="Pfam" id="PF03816">
    <property type="entry name" value="LytR_cpsA_psr"/>
    <property type="match status" value="1"/>
</dbReference>
<evidence type="ECO:0000313" key="6">
    <source>
        <dbReference type="EMBL" id="GCE02395.1"/>
    </source>
</evidence>
<comment type="caution">
    <text evidence="6">The sequence shown here is derived from an EMBL/GenBank/DDBJ whole genome shotgun (WGS) entry which is preliminary data.</text>
</comment>
<dbReference type="OrthoDB" id="9782542at2"/>
<feature type="region of interest" description="Disordered" evidence="2">
    <location>
        <begin position="354"/>
        <end position="375"/>
    </location>
</feature>
<proteinExistence type="inferred from homology"/>
<keyword evidence="7" id="KW-1185">Reference proteome</keyword>
<dbReference type="InterPro" id="IPR004474">
    <property type="entry name" value="LytR_CpsA_psr"/>
</dbReference>
<dbReference type="PANTHER" id="PTHR33392">
    <property type="entry name" value="POLYISOPRENYL-TEICHOIC ACID--PEPTIDOGLYCAN TEICHOIC ACID TRANSFERASE TAGU"/>
    <property type="match status" value="1"/>
</dbReference>
<dbReference type="EMBL" id="BIFH01000063">
    <property type="protein sequence ID" value="GCE02395.1"/>
    <property type="molecule type" value="Genomic_DNA"/>
</dbReference>
<dbReference type="InterPro" id="IPR027381">
    <property type="entry name" value="LytR/CpsA/Psr_C"/>
</dbReference>
<dbReference type="Gene3D" id="3.40.630.190">
    <property type="entry name" value="LCP protein"/>
    <property type="match status" value="1"/>
</dbReference>
<dbReference type="NCBIfam" id="TIGR00350">
    <property type="entry name" value="lytR_cpsA_psr"/>
    <property type="match status" value="1"/>
</dbReference>
<dbReference type="Pfam" id="PF13399">
    <property type="entry name" value="LytR_C"/>
    <property type="match status" value="1"/>
</dbReference>
<dbReference type="Gene3D" id="3.30.70.2390">
    <property type="match status" value="1"/>
</dbReference>
<dbReference type="Proteomes" id="UP000286931">
    <property type="component" value="Unassembled WGS sequence"/>
</dbReference>
<keyword evidence="3" id="KW-0812">Transmembrane</keyword>
<accession>A0A401Z6D7</accession>
<dbReference type="RefSeq" id="WP_160161881.1">
    <property type="nucleotide sequence ID" value="NZ_BIFH01000063.1"/>
</dbReference>
<sequence length="508" mass="53812">MATTGGRSSARTPRGDRNGPRVGRNWLVLLTGALAAAILATSGIGWAWVKHFDGKIQRIDPFKDLTDRPDTGSGKDLNFLIVGSDNREGIPRETLNKLHAGGESCDCTDTIMIVHLNGKRDRATITSLPRDSYVDFPAHKDKTTGQQRGPSKGKINAAYTLGGPSLTVATVEKATGIRIDHYIEVNFVSFVSVVDTLGGIEMCTPKALRDPKSGLDLPAGTSKLDGVKALQFVRARYIASDPTGDIGRTQRQQKFITQVLAKATSSGTLTDPLKLKNVLDAVLGSIKVDEGMSSQSFLELGTKMRNLSNSGVTYAQVPLKSIDHQVPEWGSTVLWDDAKAPGLFRAIREDKDLIAPPEKKADGPSPSTAAAPSPVSVEVAPGDISVQVYNGTPTTGLGTRAYDDLKGAGFTMAGLPRSSNASDGTRTIIRYDPKWNRSVKTVQAALPGATSEQVTGLGRTIEVIVGSSYPGLTPVRVGGTNTEAPSTDPATPSPAYSAKSGDEVSCKK</sequence>
<name>A0A401Z6D7_9ACTN</name>
<evidence type="ECO:0000256" key="3">
    <source>
        <dbReference type="SAM" id="Phobius"/>
    </source>
</evidence>
<keyword evidence="3" id="KW-1133">Transmembrane helix</keyword>
<gene>
    <name evidence="6" type="ORF">EHYA_10172</name>
</gene>
<comment type="similarity">
    <text evidence="1">Belongs to the LytR/CpsA/Psr (LCP) family.</text>
</comment>
<keyword evidence="3" id="KW-0472">Membrane</keyword>
<evidence type="ECO:0000256" key="2">
    <source>
        <dbReference type="SAM" id="MobiDB-lite"/>
    </source>
</evidence>
<evidence type="ECO:0000313" key="7">
    <source>
        <dbReference type="Proteomes" id="UP000286931"/>
    </source>
</evidence>
<dbReference type="InterPro" id="IPR050922">
    <property type="entry name" value="LytR/CpsA/Psr_CW_biosynth"/>
</dbReference>
<feature type="transmembrane region" description="Helical" evidence="3">
    <location>
        <begin position="26"/>
        <end position="49"/>
    </location>
</feature>
<feature type="region of interest" description="Disordered" evidence="2">
    <location>
        <begin position="475"/>
        <end position="508"/>
    </location>
</feature>
<evidence type="ECO:0000256" key="1">
    <source>
        <dbReference type="ARBA" id="ARBA00006068"/>
    </source>
</evidence>
<feature type="compositionally biased region" description="Low complexity" evidence="2">
    <location>
        <begin position="482"/>
        <end position="498"/>
    </location>
</feature>